<accession>A0A319D3G6</accession>
<evidence type="ECO:0000313" key="2">
    <source>
        <dbReference type="EMBL" id="PYH89047.1"/>
    </source>
</evidence>
<dbReference type="AlphaFoldDB" id="A0A319D3G6"/>
<reference evidence="2 3" key="1">
    <citation type="submission" date="2018-02" db="EMBL/GenBank/DDBJ databases">
        <title>The genomes of Aspergillus section Nigri reveals drivers in fungal speciation.</title>
        <authorList>
            <consortium name="DOE Joint Genome Institute"/>
            <person name="Vesth T.C."/>
            <person name="Nybo J."/>
            <person name="Theobald S."/>
            <person name="Brandl J."/>
            <person name="Frisvad J.C."/>
            <person name="Nielsen K.F."/>
            <person name="Lyhne E.K."/>
            <person name="Kogle M.E."/>
            <person name="Kuo A."/>
            <person name="Riley R."/>
            <person name="Clum A."/>
            <person name="Nolan M."/>
            <person name="Lipzen A."/>
            <person name="Salamov A."/>
            <person name="Henrissat B."/>
            <person name="Wiebenga A."/>
            <person name="De vries R.P."/>
            <person name="Grigoriev I.V."/>
            <person name="Mortensen U.H."/>
            <person name="Andersen M.R."/>
            <person name="Baker S.E."/>
        </authorList>
    </citation>
    <scope>NUCLEOTIDE SEQUENCE [LARGE SCALE GENOMIC DNA]</scope>
    <source>
        <strain evidence="2 3">CBS 707.79</strain>
    </source>
</reference>
<dbReference type="STRING" id="1448320.A0A319D3G6"/>
<name>A0A319D3G6_9EURO</name>
<evidence type="ECO:0008006" key="4">
    <source>
        <dbReference type="Google" id="ProtNLM"/>
    </source>
</evidence>
<gene>
    <name evidence="2" type="ORF">BO71DRAFT_435165</name>
</gene>
<feature type="compositionally biased region" description="Basic and acidic residues" evidence="1">
    <location>
        <begin position="149"/>
        <end position="158"/>
    </location>
</feature>
<dbReference type="OrthoDB" id="2687876at2759"/>
<dbReference type="VEuPathDB" id="FungiDB:BO71DRAFT_435165"/>
<protein>
    <recommendedName>
        <fullName evidence="4">F-box domain-containing protein</fullName>
    </recommendedName>
</protein>
<dbReference type="EMBL" id="KZ826051">
    <property type="protein sequence ID" value="PYH89047.1"/>
    <property type="molecule type" value="Genomic_DNA"/>
</dbReference>
<evidence type="ECO:0000256" key="1">
    <source>
        <dbReference type="SAM" id="MobiDB-lite"/>
    </source>
</evidence>
<feature type="region of interest" description="Disordered" evidence="1">
    <location>
        <begin position="149"/>
        <end position="179"/>
    </location>
</feature>
<keyword evidence="3" id="KW-1185">Reference proteome</keyword>
<sequence>MASGTAYRCLQPGICVLNLYPEQSQETPPILHEILLNLDLTSIGMLRRVDTIMRRAVESLPAYSLLRALAPDTLEVIEAVKCSGYFPIRQLFAELCPPWCRTCPDFGPFLYLPTLTRSCYKCNFLRPEYQLATVGDVCWHFGLTPRDISRSAPPDHPRTRPAAPPTGRRVHGPPEAMQRAHEARIQQRYDDYTRRWEQYQQKLFEGGKSHRPWRRIVHESLLNNRAADVWRMEATVAFPYWDRQTRILEPGAYCRACTYHWEEWFADDWNPGTVSAFWNTHPPSREAAYRAFLEQDLPAHFRGCAAVKANDDFDTGEDGAYGWDGPDFVVGPRDVTAAGLK</sequence>
<dbReference type="Proteomes" id="UP000247810">
    <property type="component" value="Unassembled WGS sequence"/>
</dbReference>
<proteinExistence type="predicted"/>
<organism evidence="2 3">
    <name type="scientific">Aspergillus ellipticus CBS 707.79</name>
    <dbReference type="NCBI Taxonomy" id="1448320"/>
    <lineage>
        <taxon>Eukaryota</taxon>
        <taxon>Fungi</taxon>
        <taxon>Dikarya</taxon>
        <taxon>Ascomycota</taxon>
        <taxon>Pezizomycotina</taxon>
        <taxon>Eurotiomycetes</taxon>
        <taxon>Eurotiomycetidae</taxon>
        <taxon>Eurotiales</taxon>
        <taxon>Aspergillaceae</taxon>
        <taxon>Aspergillus</taxon>
        <taxon>Aspergillus subgen. Circumdati</taxon>
    </lineage>
</organism>
<evidence type="ECO:0000313" key="3">
    <source>
        <dbReference type="Proteomes" id="UP000247810"/>
    </source>
</evidence>